<name>A0AA35SJ06_GEOBA</name>
<evidence type="ECO:0000313" key="8">
    <source>
        <dbReference type="EMBL" id="CAI8030334.1"/>
    </source>
</evidence>
<dbReference type="Gene3D" id="3.30.60.30">
    <property type="match status" value="1"/>
</dbReference>
<dbReference type="GO" id="GO:0005518">
    <property type="term" value="F:collagen binding"/>
    <property type="evidence" value="ECO:0007669"/>
    <property type="project" value="TreeGrafter"/>
</dbReference>
<dbReference type="PROSITE" id="PS51323">
    <property type="entry name" value="IGFBP_N_2"/>
    <property type="match status" value="1"/>
</dbReference>
<dbReference type="SUPFAM" id="SSF100895">
    <property type="entry name" value="Kazal-type serine protease inhibitors"/>
    <property type="match status" value="1"/>
</dbReference>
<dbReference type="SUPFAM" id="SSF57184">
    <property type="entry name" value="Growth factor receptor domain"/>
    <property type="match status" value="1"/>
</dbReference>
<dbReference type="PANTHER" id="PTHR13866">
    <property type="entry name" value="SPARC OSTEONECTIN"/>
    <property type="match status" value="1"/>
</dbReference>
<keyword evidence="3" id="KW-1015">Disulfide bond</keyword>
<dbReference type="PROSITE" id="PS50092">
    <property type="entry name" value="TSP1"/>
    <property type="match status" value="2"/>
</dbReference>
<keyword evidence="2 5" id="KW-0732">Signal</keyword>
<feature type="domain" description="Kazal-like" evidence="7">
    <location>
        <begin position="150"/>
        <end position="198"/>
    </location>
</feature>
<dbReference type="Gene3D" id="4.10.40.20">
    <property type="match status" value="1"/>
</dbReference>
<feature type="domain" description="IGFBP N-terminal" evidence="6">
    <location>
        <begin position="45"/>
        <end position="122"/>
    </location>
</feature>
<evidence type="ECO:0000256" key="4">
    <source>
        <dbReference type="ARBA" id="ARBA00023180"/>
    </source>
</evidence>
<keyword evidence="9" id="KW-1185">Reference proteome</keyword>
<evidence type="ECO:0000256" key="5">
    <source>
        <dbReference type="SAM" id="SignalP"/>
    </source>
</evidence>
<dbReference type="AlphaFoldDB" id="A0AA35SJ06"/>
<evidence type="ECO:0000313" key="9">
    <source>
        <dbReference type="Proteomes" id="UP001174909"/>
    </source>
</evidence>
<dbReference type="PANTHER" id="PTHR13866:SF29">
    <property type="entry name" value="FOLLISTATIN"/>
    <property type="match status" value="1"/>
</dbReference>
<feature type="chain" id="PRO_5041376847" evidence="5">
    <location>
        <begin position="37"/>
        <end position="475"/>
    </location>
</feature>
<dbReference type="InterPro" id="IPR009030">
    <property type="entry name" value="Growth_fac_rcpt_cys_sf"/>
</dbReference>
<dbReference type="GO" id="GO:0050840">
    <property type="term" value="F:extracellular matrix binding"/>
    <property type="evidence" value="ECO:0007669"/>
    <property type="project" value="TreeGrafter"/>
</dbReference>
<evidence type="ECO:0000256" key="1">
    <source>
        <dbReference type="ARBA" id="ARBA00008125"/>
    </source>
</evidence>
<organism evidence="8 9">
    <name type="scientific">Geodia barretti</name>
    <name type="common">Barrett's horny sponge</name>
    <dbReference type="NCBI Taxonomy" id="519541"/>
    <lineage>
        <taxon>Eukaryota</taxon>
        <taxon>Metazoa</taxon>
        <taxon>Porifera</taxon>
        <taxon>Demospongiae</taxon>
        <taxon>Heteroscleromorpha</taxon>
        <taxon>Tetractinellida</taxon>
        <taxon>Astrophorina</taxon>
        <taxon>Geodiidae</taxon>
        <taxon>Geodia</taxon>
    </lineage>
</organism>
<dbReference type="SMART" id="SM00121">
    <property type="entry name" value="IB"/>
    <property type="match status" value="1"/>
</dbReference>
<dbReference type="SMART" id="SM00280">
    <property type="entry name" value="KAZAL"/>
    <property type="match status" value="1"/>
</dbReference>
<gene>
    <name evidence="8" type="ORF">GBAR_LOCUS17197</name>
</gene>
<dbReference type="SMART" id="SM00209">
    <property type="entry name" value="TSP1"/>
    <property type="match status" value="2"/>
</dbReference>
<dbReference type="Pfam" id="PF07648">
    <property type="entry name" value="Kazal_2"/>
    <property type="match status" value="1"/>
</dbReference>
<dbReference type="GO" id="GO:0005615">
    <property type="term" value="C:extracellular space"/>
    <property type="evidence" value="ECO:0007669"/>
    <property type="project" value="TreeGrafter"/>
</dbReference>
<dbReference type="Proteomes" id="UP001174909">
    <property type="component" value="Unassembled WGS sequence"/>
</dbReference>
<dbReference type="SUPFAM" id="SSF82895">
    <property type="entry name" value="TSP-1 type 1 repeat"/>
    <property type="match status" value="2"/>
</dbReference>
<dbReference type="InterPro" id="IPR036383">
    <property type="entry name" value="TSP1_rpt_sf"/>
</dbReference>
<dbReference type="CDD" id="cd00104">
    <property type="entry name" value="KAZAL_FS"/>
    <property type="match status" value="1"/>
</dbReference>
<dbReference type="InterPro" id="IPR000884">
    <property type="entry name" value="TSP1_rpt"/>
</dbReference>
<reference evidence="8" key="1">
    <citation type="submission" date="2023-03" db="EMBL/GenBank/DDBJ databases">
        <authorList>
            <person name="Steffen K."/>
            <person name="Cardenas P."/>
        </authorList>
    </citation>
    <scope>NUCLEOTIDE SEQUENCE</scope>
</reference>
<dbReference type="Gene3D" id="2.20.100.10">
    <property type="entry name" value="Thrombospondin type-1 (TSP1) repeat"/>
    <property type="match status" value="2"/>
</dbReference>
<evidence type="ECO:0000256" key="3">
    <source>
        <dbReference type="ARBA" id="ARBA00023157"/>
    </source>
</evidence>
<dbReference type="InterPro" id="IPR000867">
    <property type="entry name" value="IGFBP-like"/>
</dbReference>
<protein>
    <submittedName>
        <fullName evidence="8">Uncharacterized protein</fullName>
    </submittedName>
</protein>
<evidence type="ECO:0000259" key="6">
    <source>
        <dbReference type="PROSITE" id="PS51323"/>
    </source>
</evidence>
<dbReference type="EMBL" id="CASHTH010002471">
    <property type="protein sequence ID" value="CAI8030334.1"/>
    <property type="molecule type" value="Genomic_DNA"/>
</dbReference>
<dbReference type="InterPro" id="IPR002350">
    <property type="entry name" value="Kazal_dom"/>
</dbReference>
<keyword evidence="4" id="KW-0325">Glycoprotein</keyword>
<evidence type="ECO:0000259" key="7">
    <source>
        <dbReference type="PROSITE" id="PS51465"/>
    </source>
</evidence>
<comment type="similarity">
    <text evidence="1">Belongs to the CCN family.</text>
</comment>
<proteinExistence type="inferred from homology"/>
<dbReference type="InterPro" id="IPR036058">
    <property type="entry name" value="Kazal_dom_sf"/>
</dbReference>
<sequence>MSQKLQTNDGQPAVQSATFCLSLLIGLLAVASPGLSSFFPPPAVFGWGCPPCNRSHCPPTTCDESLQHADECGCCALCGKLEEEACGGQGNAGGSCNGSGLHCAYRLGSIFGEEGFGICEKSLCQRRLCGYRQRCKVVVGDDGRDSTLCSCDHFLCDHKCNPVCGRDDKTYSSICHLQLAECLSGRPIGIRHFSQCKVVCPPKPKKVYSNLYSAPTPIYCIHEEEMYSPFHILPPTSRNPCTYHVCSGYGHMEQYPVPGCEGTPPEEDWKVEEAVIPASWTEWSPYSSCVGNCEKGGWANRTRTCTAPPPSSHVEAEASAVYCQGEAEESKLCEPEGCRICHITQWSQWSECSTLEPCQQGWRTRERTITNVPTVPELCGPTIENRTCQFIGPCTTCDTRQTGWFDIRDKHTGCFNRRPERGVVCAGTCEPGSCCSAVFDKEDQSTAMYFMMDCPDPKVKPYSLRFFPARGLRVR</sequence>
<comment type="caution">
    <text evidence="8">The sequence shown here is derived from an EMBL/GenBank/DDBJ whole genome shotgun (WGS) entry which is preliminary data.</text>
</comment>
<dbReference type="PROSITE" id="PS51465">
    <property type="entry name" value="KAZAL_2"/>
    <property type="match status" value="1"/>
</dbReference>
<feature type="signal peptide" evidence="5">
    <location>
        <begin position="1"/>
        <end position="36"/>
    </location>
</feature>
<evidence type="ECO:0000256" key="2">
    <source>
        <dbReference type="ARBA" id="ARBA00022729"/>
    </source>
</evidence>
<accession>A0AA35SJ06</accession>
<dbReference type="GO" id="GO:0005509">
    <property type="term" value="F:calcium ion binding"/>
    <property type="evidence" value="ECO:0007669"/>
    <property type="project" value="TreeGrafter"/>
</dbReference>